<dbReference type="InterPro" id="IPR029026">
    <property type="entry name" value="tRNA_m1G_MTases_N"/>
</dbReference>
<dbReference type="PANTHER" id="PTHR42971">
    <property type="entry name" value="TRNA (CYTIDINE(34)-2'-O)-METHYLTRANSFERASE"/>
    <property type="match status" value="1"/>
</dbReference>
<dbReference type="CDD" id="cd18094">
    <property type="entry name" value="SpoU-like_TrmL"/>
    <property type="match status" value="1"/>
</dbReference>
<dbReference type="Proteomes" id="UP000290588">
    <property type="component" value="Unassembled WGS sequence"/>
</dbReference>
<dbReference type="Gene3D" id="3.40.1280.10">
    <property type="match status" value="1"/>
</dbReference>
<dbReference type="KEGG" id="aell:AELL_1336"/>
<evidence type="ECO:0000313" key="9">
    <source>
        <dbReference type="EMBL" id="AXX94999.1"/>
    </source>
</evidence>
<protein>
    <recommendedName>
        <fullName evidence="6">Putative tRNA (cytidine(34)-2'-O)-methyltransferase</fullName>
        <ecNumber evidence="6">2.1.1.207</ecNumber>
    </recommendedName>
    <alternativeName>
        <fullName evidence="6">tRNA (cytidine/uridine-2'-O-)-methyltransferase</fullName>
    </alternativeName>
</protein>
<keyword evidence="4 6" id="KW-0949">S-adenosyl-L-methionine</keyword>
<evidence type="ECO:0000256" key="7">
    <source>
        <dbReference type="PIRSR" id="PIRSR029256-1"/>
    </source>
</evidence>
<dbReference type="GO" id="GO:0008757">
    <property type="term" value="F:S-adenosylmethionine-dependent methyltransferase activity"/>
    <property type="evidence" value="ECO:0007669"/>
    <property type="project" value="UniProtKB-UniRule"/>
</dbReference>
<evidence type="ECO:0000256" key="5">
    <source>
        <dbReference type="ARBA" id="ARBA00022694"/>
    </source>
</evidence>
<sequence>MFNIVLLEPRIPGNVGTIGRLAFALNCTLHLIKPYGFGEITEKEVRRAGLDYWFDLDVREYENIEDFWAKNPFNDRHFFATTKTKQVYFETSYEVGDYFYFGREDAGLPQSILDKSPKTCITIPMTNDARSLNIANSVSIVAYEALRQNFKDFK</sequence>
<evidence type="ECO:0000313" key="12">
    <source>
        <dbReference type="Proteomes" id="UP000290588"/>
    </source>
</evidence>
<feature type="binding site" evidence="6 7">
    <location>
        <position position="102"/>
    </location>
    <ligand>
        <name>S-adenosyl-L-methionine</name>
        <dbReference type="ChEBI" id="CHEBI:59789"/>
    </ligand>
</feature>
<dbReference type="Pfam" id="PF00588">
    <property type="entry name" value="SpoU_methylase"/>
    <property type="match status" value="1"/>
</dbReference>
<dbReference type="PIRSF" id="PIRSF029256">
    <property type="entry name" value="SpoU_TrmH_prd"/>
    <property type="match status" value="1"/>
</dbReference>
<dbReference type="EMBL" id="CP032097">
    <property type="protein sequence ID" value="AXX94999.1"/>
    <property type="molecule type" value="Genomic_DNA"/>
</dbReference>
<evidence type="ECO:0000313" key="11">
    <source>
        <dbReference type="Proteomes" id="UP000262582"/>
    </source>
</evidence>
<dbReference type="HAMAP" id="MF_01885">
    <property type="entry name" value="tRNA_methyltr_TrmL"/>
    <property type="match status" value="1"/>
</dbReference>
<feature type="binding site" evidence="6 7">
    <location>
        <position position="131"/>
    </location>
    <ligand>
        <name>S-adenosyl-L-methionine</name>
        <dbReference type="ChEBI" id="CHEBI:59789"/>
    </ligand>
</feature>
<dbReference type="GO" id="GO:0005737">
    <property type="term" value="C:cytoplasm"/>
    <property type="evidence" value="ECO:0007669"/>
    <property type="project" value="UniProtKB-SubCell"/>
</dbReference>
<dbReference type="SUPFAM" id="SSF75217">
    <property type="entry name" value="alpha/beta knot"/>
    <property type="match status" value="1"/>
</dbReference>
<comment type="caution">
    <text evidence="6">Lacks conserved residue(s) required for the propagation of feature annotation.</text>
</comment>
<dbReference type="InterPro" id="IPR016914">
    <property type="entry name" value="TrmL"/>
</dbReference>
<reference evidence="10 12" key="1">
    <citation type="submission" date="2017-09" db="EMBL/GenBank/DDBJ databases">
        <title>Genomics of the genus Arcobacter.</title>
        <authorList>
            <person name="Perez-Cataluna A."/>
            <person name="Figueras M.J."/>
            <person name="Salas-Masso N."/>
        </authorList>
    </citation>
    <scope>NUCLEOTIDE SEQUENCE [LARGE SCALE GENOMIC DNA]</scope>
    <source>
        <strain evidence="10 12">CECT 7837</strain>
    </source>
</reference>
<dbReference type="GO" id="GO:0003723">
    <property type="term" value="F:RNA binding"/>
    <property type="evidence" value="ECO:0007669"/>
    <property type="project" value="InterPro"/>
</dbReference>
<evidence type="ECO:0000313" key="10">
    <source>
        <dbReference type="EMBL" id="RXI30323.1"/>
    </source>
</evidence>
<feature type="binding site" evidence="6 7">
    <location>
        <position position="123"/>
    </location>
    <ligand>
        <name>S-adenosyl-L-methionine</name>
        <dbReference type="ChEBI" id="CHEBI:59789"/>
    </ligand>
</feature>
<keyword evidence="2 6" id="KW-0489">Methyltransferase</keyword>
<keyword evidence="1 6" id="KW-0963">Cytoplasm</keyword>
<comment type="function">
    <text evidence="6">Could methylate the ribose at the nucleotide 34 wobble position in tRNA.</text>
</comment>
<dbReference type="RefSeq" id="WP_118917195.1">
    <property type="nucleotide sequence ID" value="NZ_CP032097.1"/>
</dbReference>
<evidence type="ECO:0000256" key="2">
    <source>
        <dbReference type="ARBA" id="ARBA00022603"/>
    </source>
</evidence>
<proteinExistence type="inferred from homology"/>
<comment type="subcellular location">
    <subcellularLocation>
        <location evidence="6">Cytoplasm</location>
    </subcellularLocation>
</comment>
<evidence type="ECO:0000256" key="3">
    <source>
        <dbReference type="ARBA" id="ARBA00022679"/>
    </source>
</evidence>
<keyword evidence="5 6" id="KW-0819">tRNA processing</keyword>
<dbReference type="AlphaFoldDB" id="A0A347U821"/>
<keyword evidence="3 6" id="KW-0808">Transferase</keyword>
<evidence type="ECO:0000256" key="6">
    <source>
        <dbReference type="HAMAP-Rule" id="MF_01885"/>
    </source>
</evidence>
<accession>A0A347U821</accession>
<organism evidence="10 12">
    <name type="scientific">Arcobacter ellisii</name>
    <dbReference type="NCBI Taxonomy" id="913109"/>
    <lineage>
        <taxon>Bacteria</taxon>
        <taxon>Pseudomonadati</taxon>
        <taxon>Campylobacterota</taxon>
        <taxon>Epsilonproteobacteria</taxon>
        <taxon>Campylobacterales</taxon>
        <taxon>Arcobacteraceae</taxon>
        <taxon>Arcobacter</taxon>
    </lineage>
</organism>
<dbReference type="GO" id="GO:0008175">
    <property type="term" value="F:tRNA methyltransferase activity"/>
    <property type="evidence" value="ECO:0007669"/>
    <property type="project" value="UniProtKB-UniRule"/>
</dbReference>
<name>A0A347U821_9BACT</name>
<dbReference type="PANTHER" id="PTHR42971:SF1">
    <property type="entry name" value="TRNA (CYTIDINE(34)-2'-O)-METHYLTRANSFERASE"/>
    <property type="match status" value="1"/>
</dbReference>
<comment type="similarity">
    <text evidence="6">Belongs to the class IV-like SAM-binding methyltransferase superfamily. RNA methyltransferase TrmH family. TrmL subfamily.</text>
</comment>
<feature type="domain" description="tRNA/rRNA methyltransferase SpoU type" evidence="8">
    <location>
        <begin position="2"/>
        <end position="143"/>
    </location>
</feature>
<dbReference type="GO" id="GO:0002130">
    <property type="term" value="P:wobble position ribose methylation"/>
    <property type="evidence" value="ECO:0007669"/>
    <property type="project" value="TreeGrafter"/>
</dbReference>
<comment type="catalytic activity">
    <reaction evidence="6">
        <text>5-carboxymethylaminomethyluridine(34) in tRNA(Leu) + S-adenosyl-L-methionine = 5-carboxymethylaminomethyl-2'-O-methyluridine(34) in tRNA(Leu) + S-adenosyl-L-homocysteine + H(+)</text>
        <dbReference type="Rhea" id="RHEA:43088"/>
        <dbReference type="Rhea" id="RHEA-COMP:10333"/>
        <dbReference type="Rhea" id="RHEA-COMP:10334"/>
        <dbReference type="ChEBI" id="CHEBI:15378"/>
        <dbReference type="ChEBI" id="CHEBI:57856"/>
        <dbReference type="ChEBI" id="CHEBI:59789"/>
        <dbReference type="ChEBI" id="CHEBI:74508"/>
        <dbReference type="ChEBI" id="CHEBI:74511"/>
        <dbReference type="EC" id="2.1.1.207"/>
    </reaction>
</comment>
<dbReference type="InterPro" id="IPR029028">
    <property type="entry name" value="Alpha/beta_knot_MTases"/>
</dbReference>
<dbReference type="Proteomes" id="UP000262582">
    <property type="component" value="Chromosome"/>
</dbReference>
<evidence type="ECO:0000256" key="1">
    <source>
        <dbReference type="ARBA" id="ARBA00022490"/>
    </source>
</evidence>
<dbReference type="EC" id="2.1.1.207" evidence="6"/>
<dbReference type="OrthoDB" id="9789043at2"/>
<keyword evidence="11" id="KW-1185">Reference proteome</keyword>
<reference evidence="9 11" key="2">
    <citation type="submission" date="2018-08" db="EMBL/GenBank/DDBJ databases">
        <title>Complete genome of the Arcobacter ellisii type strain LMG 26155.</title>
        <authorList>
            <person name="Miller W.G."/>
            <person name="Yee E."/>
            <person name="Bono J.L."/>
        </authorList>
    </citation>
    <scope>NUCLEOTIDE SEQUENCE [LARGE SCALE GENOMIC DNA]</scope>
    <source>
        <strain evidence="9 11">LMG 26155</strain>
    </source>
</reference>
<gene>
    <name evidence="9" type="ORF">AELL_1336</name>
    <name evidence="10" type="ORF">CP962_08215</name>
</gene>
<evidence type="ECO:0000259" key="8">
    <source>
        <dbReference type="Pfam" id="PF00588"/>
    </source>
</evidence>
<evidence type="ECO:0000256" key="4">
    <source>
        <dbReference type="ARBA" id="ARBA00022691"/>
    </source>
</evidence>
<dbReference type="InterPro" id="IPR001537">
    <property type="entry name" value="SpoU_MeTrfase"/>
</dbReference>
<dbReference type="EMBL" id="NXIG01000007">
    <property type="protein sequence ID" value="RXI30323.1"/>
    <property type="molecule type" value="Genomic_DNA"/>
</dbReference>
<comment type="catalytic activity">
    <reaction evidence="6">
        <text>cytidine(34) in tRNA + S-adenosyl-L-methionine = 2'-O-methylcytidine(34) in tRNA + S-adenosyl-L-homocysteine + H(+)</text>
        <dbReference type="Rhea" id="RHEA:43084"/>
        <dbReference type="Rhea" id="RHEA-COMP:10331"/>
        <dbReference type="Rhea" id="RHEA-COMP:10332"/>
        <dbReference type="ChEBI" id="CHEBI:15378"/>
        <dbReference type="ChEBI" id="CHEBI:57856"/>
        <dbReference type="ChEBI" id="CHEBI:59789"/>
        <dbReference type="ChEBI" id="CHEBI:74495"/>
        <dbReference type="ChEBI" id="CHEBI:82748"/>
        <dbReference type="EC" id="2.1.1.207"/>
    </reaction>
</comment>